<dbReference type="KEGG" id="ngv:CDO52_23650"/>
<dbReference type="Proteomes" id="UP000215005">
    <property type="component" value="Chromosome"/>
</dbReference>
<dbReference type="PANTHER" id="PTHR42815:SF2">
    <property type="entry name" value="FAD-BINDING, PUTATIVE (AFU_ORTHOLOGUE AFUA_6G07600)-RELATED"/>
    <property type="match status" value="1"/>
</dbReference>
<evidence type="ECO:0000259" key="1">
    <source>
        <dbReference type="Pfam" id="PF01243"/>
    </source>
</evidence>
<proteinExistence type="predicted"/>
<protein>
    <submittedName>
        <fullName evidence="2">Pyridoxamine 5-phosphate oxidase</fullName>
    </submittedName>
</protein>
<dbReference type="Pfam" id="PF01243">
    <property type="entry name" value="PNPOx_N"/>
    <property type="match status" value="1"/>
</dbReference>
<feature type="domain" description="Pyridoxamine 5'-phosphate oxidase N-terminal" evidence="1">
    <location>
        <begin position="46"/>
        <end position="143"/>
    </location>
</feature>
<accession>A0A223SBC0</accession>
<dbReference type="Gene3D" id="2.30.110.10">
    <property type="entry name" value="Electron Transport, Fmn-binding Protein, Chain A"/>
    <property type="match status" value="1"/>
</dbReference>
<dbReference type="EMBL" id="CP022753">
    <property type="protein sequence ID" value="ASU85392.1"/>
    <property type="molecule type" value="Genomic_DNA"/>
</dbReference>
<gene>
    <name evidence="2" type="ORF">CDO52_23650</name>
</gene>
<evidence type="ECO:0000313" key="2">
    <source>
        <dbReference type="EMBL" id="ASU85392.1"/>
    </source>
</evidence>
<name>A0A223SBC0_9ACTN</name>
<dbReference type="InterPro" id="IPR012349">
    <property type="entry name" value="Split_barrel_FMN-bd"/>
</dbReference>
<organism evidence="2 3">
    <name type="scientific">Nocardiopsis gilva YIM 90087</name>
    <dbReference type="NCBI Taxonomy" id="1235441"/>
    <lineage>
        <taxon>Bacteria</taxon>
        <taxon>Bacillati</taxon>
        <taxon>Actinomycetota</taxon>
        <taxon>Actinomycetes</taxon>
        <taxon>Streptosporangiales</taxon>
        <taxon>Nocardiopsidaceae</taxon>
        <taxon>Nocardiopsis</taxon>
    </lineage>
</organism>
<keyword evidence="3" id="KW-1185">Reference proteome</keyword>
<sequence>MSRFARLAFTDTVRQLQQDEGTRPARWKNLGEAVGRERDPLGERETEFITGRDGFYLGSVGETGWPYIQFRGGPPGFVHVVDPLTLAYADVRGNRQYITNGNLKTDSRVALFFMDYAHQSRLKLFGHAHTRNLDEDPDLAERVSSPRTAGRVERIMVIDLEGHDWNCPKHIPRRHSDAELAPTYERLHALENENAILRKRLAELGADTDPAV</sequence>
<dbReference type="PANTHER" id="PTHR42815">
    <property type="entry name" value="FAD-BINDING, PUTATIVE (AFU_ORTHOLOGUE AFUA_6G07600)-RELATED"/>
    <property type="match status" value="1"/>
</dbReference>
<reference evidence="2 3" key="1">
    <citation type="submission" date="2017-08" db="EMBL/GenBank/DDBJ databases">
        <title>The complete genome sequence of Nocardiopsis gilva YIM 90087.</title>
        <authorList>
            <person name="Yin M."/>
            <person name="Tang S."/>
        </authorList>
    </citation>
    <scope>NUCLEOTIDE SEQUENCE [LARGE SCALE GENOMIC DNA]</scope>
    <source>
        <strain evidence="2 3">YIM 90087</strain>
    </source>
</reference>
<dbReference type="InterPro" id="IPR011576">
    <property type="entry name" value="Pyridox_Oxase_N"/>
</dbReference>
<evidence type="ECO:0000313" key="3">
    <source>
        <dbReference type="Proteomes" id="UP000215005"/>
    </source>
</evidence>
<dbReference type="SUPFAM" id="SSF50475">
    <property type="entry name" value="FMN-binding split barrel"/>
    <property type="match status" value="1"/>
</dbReference>
<dbReference type="OrthoDB" id="9790331at2"/>
<dbReference type="AlphaFoldDB" id="A0A223SBC0"/>
<dbReference type="RefSeq" id="WP_017618647.1">
    <property type="nucleotide sequence ID" value="NZ_ANBG01000177.1"/>
</dbReference>